<dbReference type="AlphaFoldDB" id="A0A4W3IVM1"/>
<evidence type="ECO:0008006" key="10">
    <source>
        <dbReference type="Google" id="ProtNLM"/>
    </source>
</evidence>
<dbReference type="GeneTree" id="ENSGT00940000154420"/>
<dbReference type="GO" id="GO:0003677">
    <property type="term" value="F:DNA binding"/>
    <property type="evidence" value="ECO:0007669"/>
    <property type="project" value="UniProtKB-UniRule"/>
</dbReference>
<reference evidence="8" key="5">
    <citation type="submission" date="2025-09" db="UniProtKB">
        <authorList>
            <consortium name="Ensembl"/>
        </authorList>
    </citation>
    <scope>IDENTIFICATION</scope>
</reference>
<proteinExistence type="inferred from homology"/>
<evidence type="ECO:0000259" key="7">
    <source>
        <dbReference type="PROSITE" id="PS51253"/>
    </source>
</evidence>
<reference evidence="9" key="1">
    <citation type="journal article" date="2006" name="Science">
        <title>Ancient noncoding elements conserved in the human genome.</title>
        <authorList>
            <person name="Venkatesh B."/>
            <person name="Kirkness E.F."/>
            <person name="Loh Y.H."/>
            <person name="Halpern A.L."/>
            <person name="Lee A.P."/>
            <person name="Johnson J."/>
            <person name="Dandona N."/>
            <person name="Viswanathan L.D."/>
            <person name="Tay A."/>
            <person name="Venter J.C."/>
            <person name="Strausberg R.L."/>
            <person name="Brenner S."/>
        </authorList>
    </citation>
    <scope>NUCLEOTIDE SEQUENCE [LARGE SCALE GENOMIC DNA]</scope>
</reference>
<keyword evidence="3 5" id="KW-0238">DNA-binding</keyword>
<dbReference type="Gene3D" id="1.10.10.10">
    <property type="entry name" value="Winged helix-like DNA-binding domain superfamily/Winged helix DNA-binding domain"/>
    <property type="match status" value="1"/>
</dbReference>
<sequence length="484" mass="55577">MSKRKSYTVQEKLKIVNRIRSGESQVKVSRDSGIPQSTLRGWLKDEFKLRTFTMTVSEAVGLSRKRTRPAKDASLDIVVYNWIMQQRSQGIPISGPIVKAQAEKFSKELNGDTNFVASQGWLHRFNKRHGINQVSCSTADSSYPQELKTILEEEELCDEQVYNASEIGLYYRMLPEQTKVKKTADHESEGFKNRVTFLFSTNKPGTHKVKPLCIGKLRSPRCFRHVNMKSMPIDYNHSRNAWMTTDIFRNWFFSSFVPSVQCHLRSKGLPEKAVLLLDNCPAHPPAINLQSIDGQIKVFYLPQNATGTIQPLDLGIIATFKRIYRRELVKGLVNSNLAVNEYLNHINLKEMFYLAARAWDEVSTTCIQRCWLKGLCDAFPEEPNDDIIEDDILVGFTAEEIQAAQEKLKDLIEENMTLSNWLDHVLTQFSQTLIIIRGSFTEVWRFVQPSNFPLKLSTRIFSTFKTMPGSVTTPYINEILYHNF</sequence>
<dbReference type="InterPro" id="IPR009057">
    <property type="entry name" value="Homeodomain-like_sf"/>
</dbReference>
<dbReference type="Pfam" id="PF04218">
    <property type="entry name" value="CENP-B_N"/>
    <property type="match status" value="1"/>
</dbReference>
<evidence type="ECO:0000259" key="6">
    <source>
        <dbReference type="PROSITE" id="PS50960"/>
    </source>
</evidence>
<comment type="subcellular location">
    <subcellularLocation>
        <location evidence="1 5">Nucleus</location>
    </subcellularLocation>
</comment>
<dbReference type="Pfam" id="PF03184">
    <property type="entry name" value="DDE_1"/>
    <property type="match status" value="1"/>
</dbReference>
<keyword evidence="9" id="KW-1185">Reference proteome</keyword>
<evidence type="ECO:0000256" key="1">
    <source>
        <dbReference type="ARBA" id="ARBA00004123"/>
    </source>
</evidence>
<dbReference type="PANTHER" id="PTHR19303:SF56">
    <property type="entry name" value="TIGGER TRANSPOSABLE ELEMENT-DERIVED PROTEIN 5"/>
    <property type="match status" value="1"/>
</dbReference>
<protein>
    <recommendedName>
        <fullName evidence="10">HTH CENPB-type domain-containing protein</fullName>
    </recommendedName>
</protein>
<dbReference type="SUPFAM" id="SSF46689">
    <property type="entry name" value="Homeodomain-like"/>
    <property type="match status" value="2"/>
</dbReference>
<feature type="domain" description="HTH psq-type" evidence="6">
    <location>
        <begin position="1"/>
        <end position="49"/>
    </location>
</feature>
<dbReference type="InterPro" id="IPR050863">
    <property type="entry name" value="CenT-Element_Derived"/>
</dbReference>
<dbReference type="SMART" id="SM00674">
    <property type="entry name" value="CENPB"/>
    <property type="match status" value="1"/>
</dbReference>
<dbReference type="STRING" id="7868.ENSCMIP00000034619"/>
<organism evidence="8 9">
    <name type="scientific">Callorhinchus milii</name>
    <name type="common">Ghost shark</name>
    <dbReference type="NCBI Taxonomy" id="7868"/>
    <lineage>
        <taxon>Eukaryota</taxon>
        <taxon>Metazoa</taxon>
        <taxon>Chordata</taxon>
        <taxon>Craniata</taxon>
        <taxon>Vertebrata</taxon>
        <taxon>Chondrichthyes</taxon>
        <taxon>Holocephali</taxon>
        <taxon>Chimaeriformes</taxon>
        <taxon>Callorhinchidae</taxon>
        <taxon>Callorhinchus</taxon>
    </lineage>
</organism>
<dbReference type="OMA" id="HESEGFK"/>
<evidence type="ECO:0000256" key="2">
    <source>
        <dbReference type="ARBA" id="ARBA00010881"/>
    </source>
</evidence>
<evidence type="ECO:0000313" key="8">
    <source>
        <dbReference type="Ensembl" id="ENSCMIP00000034619.1"/>
    </source>
</evidence>
<keyword evidence="4 5" id="KW-0539">Nucleus</keyword>
<evidence type="ECO:0000256" key="5">
    <source>
        <dbReference type="PROSITE-ProRule" id="PRU00320"/>
    </source>
</evidence>
<dbReference type="PROSITE" id="PS51253">
    <property type="entry name" value="HTH_CENPB"/>
    <property type="match status" value="1"/>
</dbReference>
<dbReference type="InParanoid" id="A0A4W3IVM1"/>
<dbReference type="InterPro" id="IPR004875">
    <property type="entry name" value="DDE_SF_endonuclease_dom"/>
</dbReference>
<evidence type="ECO:0000256" key="4">
    <source>
        <dbReference type="ARBA" id="ARBA00023242"/>
    </source>
</evidence>
<name>A0A4W3IVM1_CALMI</name>
<accession>A0A4W3IVM1</accession>
<dbReference type="InterPro" id="IPR036388">
    <property type="entry name" value="WH-like_DNA-bd_sf"/>
</dbReference>
<feature type="domain" description="HTH CENPB-type" evidence="7">
    <location>
        <begin position="63"/>
        <end position="135"/>
    </location>
</feature>
<dbReference type="InterPro" id="IPR007889">
    <property type="entry name" value="HTH_Psq"/>
</dbReference>
<feature type="DNA-binding region" description="H-T-H motif" evidence="5">
    <location>
        <begin position="25"/>
        <end position="45"/>
    </location>
</feature>
<evidence type="ECO:0000313" key="9">
    <source>
        <dbReference type="Proteomes" id="UP000314986"/>
    </source>
</evidence>
<dbReference type="PANTHER" id="PTHR19303">
    <property type="entry name" value="TRANSPOSON"/>
    <property type="match status" value="1"/>
</dbReference>
<dbReference type="PROSITE" id="PS50960">
    <property type="entry name" value="HTH_PSQ"/>
    <property type="match status" value="1"/>
</dbReference>
<comment type="similarity">
    <text evidence="2">Belongs to the tigger transposable element derived protein family.</text>
</comment>
<dbReference type="Proteomes" id="UP000314986">
    <property type="component" value="Unassembled WGS sequence"/>
</dbReference>
<evidence type="ECO:0000256" key="3">
    <source>
        <dbReference type="ARBA" id="ARBA00023125"/>
    </source>
</evidence>
<dbReference type="Ensembl" id="ENSCMIT00000035138.1">
    <property type="protein sequence ID" value="ENSCMIP00000034619.1"/>
    <property type="gene ID" value="ENSCMIG00000014671.1"/>
</dbReference>
<reference evidence="9" key="3">
    <citation type="journal article" date="2014" name="Nature">
        <title>Elephant shark genome provides unique insights into gnathostome evolution.</title>
        <authorList>
            <consortium name="International Elephant Shark Genome Sequencing Consortium"/>
            <person name="Venkatesh B."/>
            <person name="Lee A.P."/>
            <person name="Ravi V."/>
            <person name="Maurya A.K."/>
            <person name="Lian M.M."/>
            <person name="Swann J.B."/>
            <person name="Ohta Y."/>
            <person name="Flajnik M.F."/>
            <person name="Sutoh Y."/>
            <person name="Kasahara M."/>
            <person name="Hoon S."/>
            <person name="Gangu V."/>
            <person name="Roy S.W."/>
            <person name="Irimia M."/>
            <person name="Korzh V."/>
            <person name="Kondrychyn I."/>
            <person name="Lim Z.W."/>
            <person name="Tay B.H."/>
            <person name="Tohari S."/>
            <person name="Kong K.W."/>
            <person name="Ho S."/>
            <person name="Lorente-Galdos B."/>
            <person name="Quilez J."/>
            <person name="Marques-Bonet T."/>
            <person name="Raney B.J."/>
            <person name="Ingham P.W."/>
            <person name="Tay A."/>
            <person name="Hillier L.W."/>
            <person name="Minx P."/>
            <person name="Boehm T."/>
            <person name="Wilson R.K."/>
            <person name="Brenner S."/>
            <person name="Warren W.C."/>
        </authorList>
    </citation>
    <scope>NUCLEOTIDE SEQUENCE [LARGE SCALE GENOMIC DNA]</scope>
</reference>
<reference evidence="8" key="4">
    <citation type="submission" date="2025-08" db="UniProtKB">
        <authorList>
            <consortium name="Ensembl"/>
        </authorList>
    </citation>
    <scope>IDENTIFICATION</scope>
</reference>
<dbReference type="InterPro" id="IPR006600">
    <property type="entry name" value="HTH_CenpB_DNA-bd_dom"/>
</dbReference>
<dbReference type="Pfam" id="PF03221">
    <property type="entry name" value="HTH_Tnp_Tc5"/>
    <property type="match status" value="1"/>
</dbReference>
<reference evidence="9" key="2">
    <citation type="journal article" date="2007" name="PLoS Biol.">
        <title>Survey sequencing and comparative analysis of the elephant shark (Callorhinchus milii) genome.</title>
        <authorList>
            <person name="Venkatesh B."/>
            <person name="Kirkness E.F."/>
            <person name="Loh Y.H."/>
            <person name="Halpern A.L."/>
            <person name="Lee A.P."/>
            <person name="Johnson J."/>
            <person name="Dandona N."/>
            <person name="Viswanathan L.D."/>
            <person name="Tay A."/>
            <person name="Venter J.C."/>
            <person name="Strausberg R.L."/>
            <person name="Brenner S."/>
        </authorList>
    </citation>
    <scope>NUCLEOTIDE SEQUENCE [LARGE SCALE GENOMIC DNA]</scope>
</reference>
<dbReference type="Gene3D" id="1.10.10.60">
    <property type="entry name" value="Homeodomain-like"/>
    <property type="match status" value="1"/>
</dbReference>
<dbReference type="GO" id="GO:0005634">
    <property type="term" value="C:nucleus"/>
    <property type="evidence" value="ECO:0007669"/>
    <property type="project" value="UniProtKB-SubCell"/>
</dbReference>